<dbReference type="STRING" id="452.Lspi_0290"/>
<reference evidence="3 4" key="1">
    <citation type="submission" date="2015-11" db="EMBL/GenBank/DDBJ databases">
        <title>Genomic analysis of 38 Legionella species identifies large and diverse effector repertoires.</title>
        <authorList>
            <person name="Burstein D."/>
            <person name="Amaro F."/>
            <person name="Zusman T."/>
            <person name="Lifshitz Z."/>
            <person name="Cohen O."/>
            <person name="Gilbert J.A."/>
            <person name="Pupko T."/>
            <person name="Shuman H.A."/>
            <person name="Segal G."/>
        </authorList>
    </citation>
    <scope>NUCLEOTIDE SEQUENCE [LARGE SCALE GENOMIC DNA]</scope>
    <source>
        <strain evidence="3 4">Mt.St.Helens-9</strain>
    </source>
</reference>
<gene>
    <name evidence="3" type="ORF">Lspi_0290</name>
</gene>
<dbReference type="Gene3D" id="3.40.50.150">
    <property type="entry name" value="Vaccinia Virus protein VP39"/>
    <property type="match status" value="1"/>
</dbReference>
<dbReference type="AlphaFoldDB" id="A0A0W0Z9Z1"/>
<dbReference type="Proteomes" id="UP000054877">
    <property type="component" value="Unassembled WGS sequence"/>
</dbReference>
<keyword evidence="4" id="KW-1185">Reference proteome</keyword>
<dbReference type="GO" id="GO:0006596">
    <property type="term" value="P:polyamine biosynthetic process"/>
    <property type="evidence" value="ECO:0007669"/>
    <property type="project" value="UniProtKB-KW"/>
</dbReference>
<dbReference type="InterPro" id="IPR029063">
    <property type="entry name" value="SAM-dependent_MTases_sf"/>
</dbReference>
<sequence length="452" mass="51896">MLQTLLAILLLEGFVTISVEILTIRQLIPFFGNSVIITSIIIGFFLLFLALGYWRGGSYQHDFYRKLSNNFIRAMIWIGIGLSYVFILFFYYLTAIRLLFPYWISLTLYLLLVLAPIVYWLGQTIPLTTNLFNQQLKVSHISGRALFLSTIGSFLGALVTSLLLFQYLGVAWTVFINCLLLYGLIIQLRSSADLHWGSVLMLLIVILLIMIININYEKKLFKLTNNYANYQVLETKEFNKVLQINLSGSSMLSSDRKAYPYIEFIRNLLFEQLQLRHKKILVIGAGGFSLTASGTNNNEVTYVDIDPDIKELAEKHFLGEPVSGRFVGQDARLYLNQDPQRFDVIVSDVYSNQATVPESMLTREYFRQLDSHLKPHGFIVVNIIASPFFRDTYSKRVYNTVHQVFPFCAVIPLHWHEQKSNVIYICGKQSPDKSVYRDDLNSATFDYFTGGF</sequence>
<feature type="transmembrane region" description="Helical" evidence="2">
    <location>
        <begin position="35"/>
        <end position="54"/>
    </location>
</feature>
<feature type="transmembrane region" description="Helical" evidence="2">
    <location>
        <begin position="100"/>
        <end position="121"/>
    </location>
</feature>
<dbReference type="GO" id="GO:0010487">
    <property type="term" value="F:thermospermine synthase activity"/>
    <property type="evidence" value="ECO:0007669"/>
    <property type="project" value="TreeGrafter"/>
</dbReference>
<comment type="caution">
    <text evidence="3">The sequence shown here is derived from an EMBL/GenBank/DDBJ whole genome shotgun (WGS) entry which is preliminary data.</text>
</comment>
<dbReference type="PATRIC" id="fig|452.5.peg.323"/>
<proteinExistence type="predicted"/>
<keyword evidence="2" id="KW-1133">Transmembrane helix</keyword>
<feature type="transmembrane region" description="Helical" evidence="2">
    <location>
        <begin position="170"/>
        <end position="188"/>
    </location>
</feature>
<dbReference type="PANTHER" id="PTHR43317">
    <property type="entry name" value="THERMOSPERMINE SYNTHASE ACAULIS5"/>
    <property type="match status" value="1"/>
</dbReference>
<protein>
    <submittedName>
        <fullName evidence="3">Spermidine synthase</fullName>
    </submittedName>
</protein>
<feature type="transmembrane region" description="Helical" evidence="2">
    <location>
        <begin position="194"/>
        <end position="216"/>
    </location>
</feature>
<evidence type="ECO:0000256" key="1">
    <source>
        <dbReference type="ARBA" id="ARBA00023115"/>
    </source>
</evidence>
<evidence type="ECO:0000256" key="2">
    <source>
        <dbReference type="SAM" id="Phobius"/>
    </source>
</evidence>
<keyword evidence="2" id="KW-0812">Transmembrane</keyword>
<feature type="transmembrane region" description="Helical" evidence="2">
    <location>
        <begin position="6"/>
        <end position="23"/>
    </location>
</feature>
<dbReference type="SUPFAM" id="SSF53335">
    <property type="entry name" value="S-adenosyl-L-methionine-dependent methyltransferases"/>
    <property type="match status" value="1"/>
</dbReference>
<feature type="transmembrane region" description="Helical" evidence="2">
    <location>
        <begin position="74"/>
        <end position="93"/>
    </location>
</feature>
<dbReference type="RefSeq" id="WP_058482238.1">
    <property type="nucleotide sequence ID" value="NZ_CAAAII010000011.1"/>
</dbReference>
<feature type="transmembrane region" description="Helical" evidence="2">
    <location>
        <begin position="141"/>
        <end position="165"/>
    </location>
</feature>
<dbReference type="EMBL" id="LNYX01000004">
    <property type="protein sequence ID" value="KTD65871.1"/>
    <property type="molecule type" value="Genomic_DNA"/>
</dbReference>
<dbReference type="PANTHER" id="PTHR43317:SF1">
    <property type="entry name" value="THERMOSPERMINE SYNTHASE ACAULIS5"/>
    <property type="match status" value="1"/>
</dbReference>
<organism evidence="3 4">
    <name type="scientific">Legionella spiritensis</name>
    <dbReference type="NCBI Taxonomy" id="452"/>
    <lineage>
        <taxon>Bacteria</taxon>
        <taxon>Pseudomonadati</taxon>
        <taxon>Pseudomonadota</taxon>
        <taxon>Gammaproteobacteria</taxon>
        <taxon>Legionellales</taxon>
        <taxon>Legionellaceae</taxon>
        <taxon>Legionella</taxon>
    </lineage>
</organism>
<accession>A0A0W0Z9Z1</accession>
<evidence type="ECO:0000313" key="4">
    <source>
        <dbReference type="Proteomes" id="UP000054877"/>
    </source>
</evidence>
<dbReference type="NCBIfam" id="NF037959">
    <property type="entry name" value="MFS_SpdSyn"/>
    <property type="match status" value="1"/>
</dbReference>
<keyword evidence="1" id="KW-0620">Polyamine biosynthesis</keyword>
<name>A0A0W0Z9Z1_LEGSP</name>
<dbReference type="CDD" id="cd02440">
    <property type="entry name" value="AdoMet_MTases"/>
    <property type="match status" value="1"/>
</dbReference>
<dbReference type="OrthoDB" id="9761985at2"/>
<evidence type="ECO:0000313" key="3">
    <source>
        <dbReference type="EMBL" id="KTD65871.1"/>
    </source>
</evidence>
<keyword evidence="2" id="KW-0472">Membrane</keyword>